<dbReference type="Pfam" id="PF01584">
    <property type="entry name" value="CheW"/>
    <property type="match status" value="1"/>
</dbReference>
<dbReference type="PROSITE" id="PS50851">
    <property type="entry name" value="CHEW"/>
    <property type="match status" value="1"/>
</dbReference>
<dbReference type="InterPro" id="IPR036061">
    <property type="entry name" value="CheW-like_dom_sf"/>
</dbReference>
<dbReference type="EMBL" id="PHNJ01000008">
    <property type="protein sequence ID" value="TYL37703.1"/>
    <property type="molecule type" value="Genomic_DNA"/>
</dbReference>
<dbReference type="GO" id="GO:0007165">
    <property type="term" value="P:signal transduction"/>
    <property type="evidence" value="ECO:0007669"/>
    <property type="project" value="InterPro"/>
</dbReference>
<dbReference type="OrthoDB" id="115049at2157"/>
<evidence type="ECO:0000313" key="3">
    <source>
        <dbReference type="Proteomes" id="UP000766904"/>
    </source>
</evidence>
<reference evidence="2" key="1">
    <citation type="submission" date="2017-11" db="EMBL/GenBank/DDBJ databases">
        <authorList>
            <person name="Kajale S.C."/>
            <person name="Sharma A."/>
        </authorList>
    </citation>
    <scope>NUCLEOTIDE SEQUENCE</scope>
    <source>
        <strain evidence="2">LS1_42</strain>
    </source>
</reference>
<evidence type="ECO:0000313" key="2">
    <source>
        <dbReference type="EMBL" id="TYL37703.1"/>
    </source>
</evidence>
<proteinExistence type="predicted"/>
<dbReference type="AlphaFoldDB" id="A0A8J8TPR5"/>
<organism evidence="2 3">
    <name type="scientific">Natronococcus pandeyae</name>
    <dbReference type="NCBI Taxonomy" id="2055836"/>
    <lineage>
        <taxon>Archaea</taxon>
        <taxon>Methanobacteriati</taxon>
        <taxon>Methanobacteriota</taxon>
        <taxon>Stenosarchaea group</taxon>
        <taxon>Halobacteria</taxon>
        <taxon>Halobacteriales</taxon>
        <taxon>Natrialbaceae</taxon>
        <taxon>Natronococcus</taxon>
    </lineage>
</organism>
<dbReference type="Gene3D" id="2.30.30.40">
    <property type="entry name" value="SH3 Domains"/>
    <property type="match status" value="1"/>
</dbReference>
<accession>A0A8J8TPR5</accession>
<protein>
    <submittedName>
        <fullName evidence="2">Chemotaxis protein CheW</fullName>
    </submittedName>
</protein>
<name>A0A8J8TPR5_9EURY</name>
<dbReference type="Gene3D" id="2.40.50.180">
    <property type="entry name" value="CheA-289, Domain 4"/>
    <property type="match status" value="1"/>
</dbReference>
<keyword evidence="3" id="KW-1185">Reference proteome</keyword>
<evidence type="ECO:0000259" key="1">
    <source>
        <dbReference type="PROSITE" id="PS50851"/>
    </source>
</evidence>
<comment type="caution">
    <text evidence="2">The sequence shown here is derived from an EMBL/GenBank/DDBJ whole genome shotgun (WGS) entry which is preliminary data.</text>
</comment>
<dbReference type="GO" id="GO:0006935">
    <property type="term" value="P:chemotaxis"/>
    <property type="evidence" value="ECO:0007669"/>
    <property type="project" value="InterPro"/>
</dbReference>
<dbReference type="RefSeq" id="WP_148858868.1">
    <property type="nucleotide sequence ID" value="NZ_PHNJ01000008.1"/>
</dbReference>
<sequence>MTAAQNRDDGADDETTTLLTFTLAENQYAVAVDAVASVLGVTNDRSLEESSDPWNAGTVTAAGERVRVVDLARILTSALRTTARVDEPQLLVFAETDEDGTRRGWLVDDVDAARTVRTSALERPRTATTTRFVEGRLELAGEEVVWLDERAING</sequence>
<gene>
    <name evidence="2" type="ORF">CV102_15305</name>
</gene>
<feature type="domain" description="CheW-like" evidence="1">
    <location>
        <begin position="15"/>
        <end position="154"/>
    </location>
</feature>
<dbReference type="SUPFAM" id="SSF50341">
    <property type="entry name" value="CheW-like"/>
    <property type="match status" value="1"/>
</dbReference>
<dbReference type="SMART" id="SM00260">
    <property type="entry name" value="CheW"/>
    <property type="match status" value="1"/>
</dbReference>
<dbReference type="Proteomes" id="UP000766904">
    <property type="component" value="Unassembled WGS sequence"/>
</dbReference>
<dbReference type="InterPro" id="IPR002545">
    <property type="entry name" value="CheW-lke_dom"/>
</dbReference>